<dbReference type="SMART" id="SM00032">
    <property type="entry name" value="CCP"/>
    <property type="match status" value="6"/>
</dbReference>
<reference evidence="10" key="3">
    <citation type="submission" date="2025-09" db="UniProtKB">
        <authorList>
            <consortium name="Ensembl"/>
        </authorList>
    </citation>
    <scope>IDENTIFICATION</scope>
</reference>
<keyword evidence="2 8" id="KW-0732">Signal</keyword>
<evidence type="ECO:0000256" key="8">
    <source>
        <dbReference type="SAM" id="SignalP"/>
    </source>
</evidence>
<feature type="transmembrane region" description="Helical" evidence="7">
    <location>
        <begin position="398"/>
        <end position="428"/>
    </location>
</feature>
<dbReference type="FunFam" id="2.10.70.10:FF:000014">
    <property type="entry name" value="Membrane cofactor protein"/>
    <property type="match status" value="4"/>
</dbReference>
<comment type="caution">
    <text evidence="6">Lacks conserved residue(s) required for the propagation of feature annotation.</text>
</comment>
<name>G3PAF4_GASAC</name>
<proteinExistence type="predicted"/>
<dbReference type="InterPro" id="IPR035976">
    <property type="entry name" value="Sushi/SCR/CCP_sf"/>
</dbReference>
<feature type="domain" description="Sushi" evidence="9">
    <location>
        <begin position="198"/>
        <end position="257"/>
    </location>
</feature>
<evidence type="ECO:0000313" key="11">
    <source>
        <dbReference type="Proteomes" id="UP000007635"/>
    </source>
</evidence>
<keyword evidence="1 6" id="KW-0768">Sushi</keyword>
<dbReference type="InParanoid" id="G3PAF4"/>
<dbReference type="AlphaFoldDB" id="G3PAF4"/>
<evidence type="ECO:0000256" key="6">
    <source>
        <dbReference type="PROSITE-ProRule" id="PRU00302"/>
    </source>
</evidence>
<evidence type="ECO:0000256" key="3">
    <source>
        <dbReference type="ARBA" id="ARBA00022737"/>
    </source>
</evidence>
<feature type="disulfide bond" evidence="6">
    <location>
        <begin position="108"/>
        <end position="135"/>
    </location>
</feature>
<sequence>MDVTYVLLLSSLGLAQVIAQDCLIPVGGNNMGFKDDLPQTFPNGTKVSFECNVGYNPAGSPSITCTNGTWSPVKLTCERKSCGSAGEVENGDLNYEGTEFGDRLVVTCKTGYILVGVSQFTCGKDGWLGGRLPVCEAVACDAPPMLTNGDFSPVSDSYNYPEVVLYKCQKDYTMNGSSSSSCSKDGTFKPAPPTCIRVQCKDPDVTNGEWMSGARPPYKYKSAVTLQCIPGYNMNGAQTQRCELNSQWAPGLPTCEPVLCEDPDVKNAAKEEGSKPPYKVKSTVTFSCVSGYTMTGTRTQTCGLNGQWAPGLPTCEPVLCEDPDVKNAAKEEGSKLPYKVKSTVTFSCVSGYTMTGTRTQTCGLNGQWAPGLPTCELTTTTKRPTTTKKTIENKGNGMAIGLGLGLTVLIGSVLTVLGCYFCGVPACIKEKKRKRPVGPALLAVKMSG</sequence>
<dbReference type="eggNOG" id="ENOG502QPUC">
    <property type="taxonomic scope" value="Eukaryota"/>
</dbReference>
<organism evidence="10 11">
    <name type="scientific">Gasterosteus aculeatus aculeatus</name>
    <name type="common">three-spined stickleback</name>
    <dbReference type="NCBI Taxonomy" id="481459"/>
    <lineage>
        <taxon>Eukaryota</taxon>
        <taxon>Metazoa</taxon>
        <taxon>Chordata</taxon>
        <taxon>Craniata</taxon>
        <taxon>Vertebrata</taxon>
        <taxon>Euteleostomi</taxon>
        <taxon>Actinopterygii</taxon>
        <taxon>Neopterygii</taxon>
        <taxon>Teleostei</taxon>
        <taxon>Neoteleostei</taxon>
        <taxon>Acanthomorphata</taxon>
        <taxon>Eupercaria</taxon>
        <taxon>Perciformes</taxon>
        <taxon>Cottioidei</taxon>
        <taxon>Gasterosteales</taxon>
        <taxon>Gasterosteidae</taxon>
        <taxon>Gasterosteus</taxon>
    </lineage>
</organism>
<feature type="disulfide bond" evidence="6">
    <location>
        <begin position="348"/>
        <end position="375"/>
    </location>
</feature>
<dbReference type="Gene3D" id="2.10.70.10">
    <property type="entry name" value="Complement Module, domain 1"/>
    <property type="match status" value="6"/>
</dbReference>
<keyword evidence="5" id="KW-0325">Glycoprotein</keyword>
<dbReference type="PANTHER" id="PTHR19325:SF573">
    <property type="entry name" value="MEMBRANE COFACTOR PROTEIN"/>
    <property type="match status" value="1"/>
</dbReference>
<protein>
    <submittedName>
        <fullName evidence="10">Regulator of complement activation group 2 gene 1</fullName>
    </submittedName>
</protein>
<keyword evidence="4 6" id="KW-1015">Disulfide bond</keyword>
<evidence type="ECO:0000256" key="5">
    <source>
        <dbReference type="ARBA" id="ARBA00023180"/>
    </source>
</evidence>
<dbReference type="Pfam" id="PF00084">
    <property type="entry name" value="Sushi"/>
    <property type="match status" value="6"/>
</dbReference>
<feature type="domain" description="Sushi" evidence="9">
    <location>
        <begin position="80"/>
        <end position="137"/>
    </location>
</feature>
<feature type="domain" description="Sushi" evidence="9">
    <location>
        <begin position="258"/>
        <end position="317"/>
    </location>
</feature>
<feature type="disulfide bond" evidence="6">
    <location>
        <begin position="228"/>
        <end position="255"/>
    </location>
</feature>
<feature type="domain" description="Sushi" evidence="9">
    <location>
        <begin position="318"/>
        <end position="377"/>
    </location>
</feature>
<dbReference type="InterPro" id="IPR000436">
    <property type="entry name" value="Sushi_SCR_CCP_dom"/>
</dbReference>
<reference evidence="10" key="2">
    <citation type="submission" date="2025-08" db="UniProtKB">
        <authorList>
            <consortium name="Ensembl"/>
        </authorList>
    </citation>
    <scope>IDENTIFICATION</scope>
</reference>
<dbReference type="Ensembl" id="ENSGACT00000014604.2">
    <property type="protein sequence ID" value="ENSGACP00000014578.2"/>
    <property type="gene ID" value="ENSGACG00000011017.2"/>
</dbReference>
<evidence type="ECO:0000256" key="2">
    <source>
        <dbReference type="ARBA" id="ARBA00022729"/>
    </source>
</evidence>
<keyword evidence="7" id="KW-0812">Transmembrane</keyword>
<evidence type="ECO:0000256" key="1">
    <source>
        <dbReference type="ARBA" id="ARBA00022659"/>
    </source>
</evidence>
<evidence type="ECO:0000259" key="9">
    <source>
        <dbReference type="PROSITE" id="PS50923"/>
    </source>
</evidence>
<feature type="disulfide bond" evidence="6">
    <location>
        <begin position="22"/>
        <end position="65"/>
    </location>
</feature>
<feature type="chain" id="PRO_5043623996" evidence="8">
    <location>
        <begin position="20"/>
        <end position="448"/>
    </location>
</feature>
<feature type="domain" description="Sushi" evidence="9">
    <location>
        <begin position="138"/>
        <end position="197"/>
    </location>
</feature>
<dbReference type="CDD" id="cd00033">
    <property type="entry name" value="CCP"/>
    <property type="match status" value="6"/>
</dbReference>
<dbReference type="STRING" id="69293.ENSGACP00000014578"/>
<feature type="signal peptide" evidence="8">
    <location>
        <begin position="1"/>
        <end position="19"/>
    </location>
</feature>
<reference evidence="10 11" key="1">
    <citation type="journal article" date="2021" name="G3 (Bethesda)">
        <title>Improved contiguity of the threespine stickleback genome using long-read sequencing.</title>
        <authorList>
            <person name="Nath S."/>
            <person name="Shaw D.E."/>
            <person name="White M.A."/>
        </authorList>
    </citation>
    <scope>NUCLEOTIDE SEQUENCE [LARGE SCALE GENOMIC DNA]</scope>
    <source>
        <strain evidence="10 11">Lake Benthic</strain>
    </source>
</reference>
<dbReference type="PANTHER" id="PTHR19325">
    <property type="entry name" value="COMPLEMENT COMPONENT-RELATED SUSHI DOMAIN-CONTAINING"/>
    <property type="match status" value="1"/>
</dbReference>
<keyword evidence="11" id="KW-1185">Reference proteome</keyword>
<dbReference type="InterPro" id="IPR050350">
    <property type="entry name" value="Compl-Cell_Adhes-Reg"/>
</dbReference>
<dbReference type="Bgee" id="ENSGACG00000011017">
    <property type="expression patterns" value="Expressed in intestinal epithelial cell and 13 other cell types or tissues"/>
</dbReference>
<dbReference type="PROSITE" id="PS50923">
    <property type="entry name" value="SUSHI"/>
    <property type="match status" value="6"/>
</dbReference>
<feature type="disulfide bond" evidence="6">
    <location>
        <begin position="168"/>
        <end position="195"/>
    </location>
</feature>
<accession>G3PAF4</accession>
<feature type="domain" description="Sushi" evidence="9">
    <location>
        <begin position="20"/>
        <end position="79"/>
    </location>
</feature>
<dbReference type="OMA" id="KVECEDP"/>
<keyword evidence="3" id="KW-0677">Repeat</keyword>
<keyword evidence="7" id="KW-0472">Membrane</keyword>
<keyword evidence="7" id="KW-1133">Transmembrane helix</keyword>
<dbReference type="GeneTree" id="ENSGT00940000154967"/>
<feature type="disulfide bond" evidence="6">
    <location>
        <begin position="288"/>
        <end position="315"/>
    </location>
</feature>
<dbReference type="SUPFAM" id="SSF57535">
    <property type="entry name" value="Complement control module/SCR domain"/>
    <property type="match status" value="6"/>
</dbReference>
<dbReference type="Proteomes" id="UP000007635">
    <property type="component" value="Chromosome XII"/>
</dbReference>
<evidence type="ECO:0000256" key="4">
    <source>
        <dbReference type="ARBA" id="ARBA00023157"/>
    </source>
</evidence>
<evidence type="ECO:0000256" key="7">
    <source>
        <dbReference type="SAM" id="Phobius"/>
    </source>
</evidence>
<evidence type="ECO:0000313" key="10">
    <source>
        <dbReference type="Ensembl" id="ENSGACP00000014578.2"/>
    </source>
</evidence>